<dbReference type="AlphaFoldDB" id="A0A8S1X987"/>
<gene>
    <name evidence="1" type="ORF">PPENT_87.1.T1160005</name>
</gene>
<protein>
    <submittedName>
        <fullName evidence="1">Uncharacterized protein</fullName>
    </submittedName>
</protein>
<evidence type="ECO:0000313" key="1">
    <source>
        <dbReference type="EMBL" id="CAD8197585.1"/>
    </source>
</evidence>
<sequence>MQCLQCQYIIIIEEFELHHKFQIWHNLFVNVKSDQIFIQIKSFDQKDVYEYSNQHIVKQFTNVNLQVLYGNLKKSIEKLFRYFNYKQCYIIIVNRNQNSKIAIIIVKIMMAHQISIFYLH</sequence>
<dbReference type="EMBL" id="CAJJDO010000116">
    <property type="protein sequence ID" value="CAD8197585.1"/>
    <property type="molecule type" value="Genomic_DNA"/>
</dbReference>
<proteinExistence type="predicted"/>
<name>A0A8S1X987_9CILI</name>
<accession>A0A8S1X987</accession>
<organism evidence="1 2">
    <name type="scientific">Paramecium pentaurelia</name>
    <dbReference type="NCBI Taxonomy" id="43138"/>
    <lineage>
        <taxon>Eukaryota</taxon>
        <taxon>Sar</taxon>
        <taxon>Alveolata</taxon>
        <taxon>Ciliophora</taxon>
        <taxon>Intramacronucleata</taxon>
        <taxon>Oligohymenophorea</taxon>
        <taxon>Peniculida</taxon>
        <taxon>Parameciidae</taxon>
        <taxon>Paramecium</taxon>
    </lineage>
</organism>
<comment type="caution">
    <text evidence="1">The sequence shown here is derived from an EMBL/GenBank/DDBJ whole genome shotgun (WGS) entry which is preliminary data.</text>
</comment>
<evidence type="ECO:0000313" key="2">
    <source>
        <dbReference type="Proteomes" id="UP000689195"/>
    </source>
</evidence>
<dbReference type="Proteomes" id="UP000689195">
    <property type="component" value="Unassembled WGS sequence"/>
</dbReference>
<reference evidence="1" key="1">
    <citation type="submission" date="2021-01" db="EMBL/GenBank/DDBJ databases">
        <authorList>
            <consortium name="Genoscope - CEA"/>
            <person name="William W."/>
        </authorList>
    </citation>
    <scope>NUCLEOTIDE SEQUENCE</scope>
</reference>
<keyword evidence="2" id="KW-1185">Reference proteome</keyword>